<evidence type="ECO:0000313" key="2">
    <source>
        <dbReference type="EMBL" id="KAL1593811.1"/>
    </source>
</evidence>
<feature type="region of interest" description="Disordered" evidence="1">
    <location>
        <begin position="320"/>
        <end position="351"/>
    </location>
</feature>
<feature type="compositionally biased region" description="Polar residues" evidence="1">
    <location>
        <begin position="573"/>
        <end position="584"/>
    </location>
</feature>
<feature type="region of interest" description="Disordered" evidence="1">
    <location>
        <begin position="487"/>
        <end position="710"/>
    </location>
</feature>
<feature type="region of interest" description="Disordered" evidence="1">
    <location>
        <begin position="188"/>
        <end position="234"/>
    </location>
</feature>
<reference evidence="2 3" key="1">
    <citation type="submission" date="2024-02" db="EMBL/GenBank/DDBJ databases">
        <title>De novo assembly and annotation of 12 fungi associated with fruit tree decline syndrome in Ontario, Canada.</title>
        <authorList>
            <person name="Sulman M."/>
            <person name="Ellouze W."/>
            <person name="Ilyukhin E."/>
        </authorList>
    </citation>
    <scope>NUCLEOTIDE SEQUENCE [LARGE SCALE GENOMIC DNA]</scope>
    <source>
        <strain evidence="2 3">M42-189</strain>
    </source>
</reference>
<feature type="compositionally biased region" description="Basic and acidic residues" evidence="1">
    <location>
        <begin position="445"/>
        <end position="454"/>
    </location>
</feature>
<feature type="compositionally biased region" description="Low complexity" evidence="1">
    <location>
        <begin position="425"/>
        <end position="439"/>
    </location>
</feature>
<feature type="compositionally biased region" description="Basic residues" evidence="1">
    <location>
        <begin position="216"/>
        <end position="230"/>
    </location>
</feature>
<accession>A0ABR3QNT3</accession>
<comment type="caution">
    <text evidence="2">The sequence shown here is derived from an EMBL/GenBank/DDBJ whole genome shotgun (WGS) entry which is preliminary data.</text>
</comment>
<feature type="compositionally biased region" description="Polar residues" evidence="1">
    <location>
        <begin position="548"/>
        <end position="559"/>
    </location>
</feature>
<dbReference type="EMBL" id="JAKJXO020000018">
    <property type="protein sequence ID" value="KAL1593811.1"/>
    <property type="molecule type" value="Genomic_DNA"/>
</dbReference>
<proteinExistence type="predicted"/>
<feature type="compositionally biased region" description="Basic and acidic residues" evidence="1">
    <location>
        <begin position="591"/>
        <end position="610"/>
    </location>
</feature>
<evidence type="ECO:0000313" key="3">
    <source>
        <dbReference type="Proteomes" id="UP001521785"/>
    </source>
</evidence>
<keyword evidence="3" id="KW-1185">Reference proteome</keyword>
<organism evidence="2 3">
    <name type="scientific">Paraconiothyrium brasiliense</name>
    <dbReference type="NCBI Taxonomy" id="300254"/>
    <lineage>
        <taxon>Eukaryota</taxon>
        <taxon>Fungi</taxon>
        <taxon>Dikarya</taxon>
        <taxon>Ascomycota</taxon>
        <taxon>Pezizomycotina</taxon>
        <taxon>Dothideomycetes</taxon>
        <taxon>Pleosporomycetidae</taxon>
        <taxon>Pleosporales</taxon>
        <taxon>Massarineae</taxon>
        <taxon>Didymosphaeriaceae</taxon>
        <taxon>Paraconiothyrium</taxon>
    </lineage>
</organism>
<feature type="compositionally biased region" description="Polar residues" evidence="1">
    <location>
        <begin position="1"/>
        <end position="17"/>
    </location>
</feature>
<feature type="compositionally biased region" description="Polar residues" evidence="1">
    <location>
        <begin position="524"/>
        <end position="535"/>
    </location>
</feature>
<protein>
    <submittedName>
        <fullName evidence="2">Uncharacterized protein</fullName>
    </submittedName>
</protein>
<feature type="region of interest" description="Disordered" evidence="1">
    <location>
        <begin position="1"/>
        <end position="23"/>
    </location>
</feature>
<dbReference type="Proteomes" id="UP001521785">
    <property type="component" value="Unassembled WGS sequence"/>
</dbReference>
<evidence type="ECO:0000256" key="1">
    <source>
        <dbReference type="SAM" id="MobiDB-lite"/>
    </source>
</evidence>
<name>A0ABR3QNT3_9PLEO</name>
<feature type="region of interest" description="Disordered" evidence="1">
    <location>
        <begin position="420"/>
        <end position="475"/>
    </location>
</feature>
<feature type="compositionally biased region" description="Low complexity" evidence="1">
    <location>
        <begin position="320"/>
        <end position="332"/>
    </location>
</feature>
<feature type="compositionally biased region" description="Basic and acidic residues" evidence="1">
    <location>
        <begin position="188"/>
        <end position="215"/>
    </location>
</feature>
<gene>
    <name evidence="2" type="ORF">SLS60_010543</name>
</gene>
<sequence length="743" mass="80596">MQDPHTTPSDTLTSATAPSLVDDGFGLSRRMPCGKGPNAIDNWLSDTIASPVAPSNSAYSGTVYTGSFIDDGADMLYPNKVIPGFGVMDKRFYGKGKPRKSSQDEEWTVEKEKALAGDMWRSLAKMRSIARVEISDSSEAEKRRERKKKREGKVGIVEDDGRVRIMKPLAWGTFIIEGEDGRVVVVDRDGEYDSGKPKEKQGLEKREREHAERVGKTKARKREKAVHTAKQRAEENAKLLRERDEIMMAQERTAARERHGMGKHSRHGYRQSSAKPLIPIPEADTTEESATSIASPTKFFMIGAQSGWPSTVHMATKAAAAPPSAPESLPGAWPSSQPSPDKFTPSAMPVSTPRALSMITSVTESEGSWNEQKSCIQEASAFKFPPSASSVGYSDATSSTVSEIAPQEARGKAAIWILDEDKPSGRGSSKRVTSVSRSRAGSIDTWKECVDNRSARNSSRRPKPRESSRAGFNDSWKRDIDAFESRVSYKATRSPSTPPVASISAWIPDDADKPSDSVHPPSKPATSRVSASTWDQKVHHGPAPSVWSHKSGSPTSIVTPYSWRRQVEEMSDHSTVGSNESPSRVISPIPSDERGSDGEGIEERDQDGHSVKTHSTYQAPTVEDASDSDDGAHEWDSAWSMADQNDNEDGGSQAGGNGDQPSIAGSAKWSGKTGWGGDIARGGNVTESAKRNGSGLGTATGGWNDKSGYEETNDTWLNAEVGGVKFREAAWKRAAPEGSWRDV</sequence>